<reference evidence="4 5" key="1">
    <citation type="submission" date="2020-12" db="EMBL/GenBank/DDBJ databases">
        <title>Concerted genomic and epigenomic changes stabilize Arabidopsis allopolyploids.</title>
        <authorList>
            <person name="Chen Z."/>
        </authorList>
    </citation>
    <scope>NUCLEOTIDE SEQUENCE [LARGE SCALE GENOMIC DNA]</scope>
    <source>
        <strain evidence="4">As9502</strain>
        <tissue evidence="4">Leaf</tissue>
    </source>
</reference>
<protein>
    <recommendedName>
        <fullName evidence="1">1-phosphatidylinositol-4-phosphate 5-kinase</fullName>
        <ecNumber evidence="1">2.7.1.68</ecNumber>
    </recommendedName>
</protein>
<dbReference type="Proteomes" id="UP000694251">
    <property type="component" value="Chromosome 7"/>
</dbReference>
<proteinExistence type="predicted"/>
<dbReference type="Pfam" id="PF01504">
    <property type="entry name" value="PIP5K"/>
    <property type="match status" value="1"/>
</dbReference>
<comment type="caution">
    <text evidence="4">The sequence shown here is derived from an EMBL/GenBank/DDBJ whole genome shotgun (WGS) entry which is preliminary data.</text>
</comment>
<evidence type="ECO:0000259" key="3">
    <source>
        <dbReference type="PROSITE" id="PS51455"/>
    </source>
</evidence>
<dbReference type="EC" id="2.7.1.68" evidence="1"/>
<dbReference type="InterPro" id="IPR023610">
    <property type="entry name" value="PInositol-4/5-P-5/4-kinase"/>
</dbReference>
<name>A0A8T2BSB0_ARASU</name>
<dbReference type="OrthoDB" id="70770at2759"/>
<dbReference type="GO" id="GO:0046854">
    <property type="term" value="P:phosphatidylinositol phosphate biosynthetic process"/>
    <property type="evidence" value="ECO:0007669"/>
    <property type="project" value="TreeGrafter"/>
</dbReference>
<dbReference type="GO" id="GO:0005886">
    <property type="term" value="C:plasma membrane"/>
    <property type="evidence" value="ECO:0007669"/>
    <property type="project" value="TreeGrafter"/>
</dbReference>
<keyword evidence="5" id="KW-1185">Reference proteome</keyword>
<feature type="domain" description="PIPK" evidence="3">
    <location>
        <begin position="1"/>
        <end position="80"/>
    </location>
</feature>
<dbReference type="EMBL" id="JAEFBJ010000007">
    <property type="protein sequence ID" value="KAG7589190.1"/>
    <property type="molecule type" value="Genomic_DNA"/>
</dbReference>
<keyword evidence="2" id="KW-0067">ATP-binding</keyword>
<evidence type="ECO:0000313" key="4">
    <source>
        <dbReference type="EMBL" id="KAG7589190.1"/>
    </source>
</evidence>
<gene>
    <name evidence="4" type="ORF">ISN44_As07g014980</name>
</gene>
<dbReference type="InterPro" id="IPR002498">
    <property type="entry name" value="PInositol-4-P-4/5-kinase_core"/>
</dbReference>
<dbReference type="GO" id="GO:0005524">
    <property type="term" value="F:ATP binding"/>
    <property type="evidence" value="ECO:0007669"/>
    <property type="project" value="UniProtKB-UniRule"/>
</dbReference>
<accession>A0A8T2BSB0</accession>
<dbReference type="GO" id="GO:0016308">
    <property type="term" value="F:1-phosphatidylinositol-4-phosphate 5-kinase activity"/>
    <property type="evidence" value="ECO:0007669"/>
    <property type="project" value="UniProtKB-EC"/>
</dbReference>
<dbReference type="EMBL" id="JAEFBJ010000007">
    <property type="protein sequence ID" value="KAG7589191.1"/>
    <property type="molecule type" value="Genomic_DNA"/>
</dbReference>
<evidence type="ECO:0000256" key="2">
    <source>
        <dbReference type="PROSITE-ProRule" id="PRU00781"/>
    </source>
</evidence>
<dbReference type="PANTHER" id="PTHR23086">
    <property type="entry name" value="PHOSPHATIDYLINOSITOL-4-PHOSPHATE 5-KINASE"/>
    <property type="match status" value="1"/>
</dbReference>
<evidence type="ECO:0000256" key="1">
    <source>
        <dbReference type="ARBA" id="ARBA00012172"/>
    </source>
</evidence>
<dbReference type="PROSITE" id="PS51455">
    <property type="entry name" value="PIPK"/>
    <property type="match status" value="1"/>
</dbReference>
<organism evidence="4 5">
    <name type="scientific">Arabidopsis suecica</name>
    <name type="common">Swedish thale-cress</name>
    <name type="synonym">Cardaminopsis suecica</name>
    <dbReference type="NCBI Taxonomy" id="45249"/>
    <lineage>
        <taxon>Eukaryota</taxon>
        <taxon>Viridiplantae</taxon>
        <taxon>Streptophyta</taxon>
        <taxon>Embryophyta</taxon>
        <taxon>Tracheophyta</taxon>
        <taxon>Spermatophyta</taxon>
        <taxon>Magnoliopsida</taxon>
        <taxon>eudicotyledons</taxon>
        <taxon>Gunneridae</taxon>
        <taxon>Pentapetalae</taxon>
        <taxon>rosids</taxon>
        <taxon>malvids</taxon>
        <taxon>Brassicales</taxon>
        <taxon>Brassicaceae</taxon>
        <taxon>Camelineae</taxon>
        <taxon>Arabidopsis</taxon>
    </lineage>
</organism>
<dbReference type="AlphaFoldDB" id="A0A8T2BSB0"/>
<dbReference type="PANTHER" id="PTHR23086:SF140">
    <property type="entry name" value="PHOSPHATIDYLINOSITOL 4-PHOSPHATE 5-KINASE 2"/>
    <property type="match status" value="1"/>
</dbReference>
<keyword evidence="2" id="KW-0547">Nucleotide-binding</keyword>
<sequence>MVKTVKKSEVKVLLRMLPSYKHVCHYENTLLTRFYGVHCIKPVGGQKTRFIVMGWRKTILEVDRSFLWAETSDEDPWANN</sequence>
<evidence type="ECO:0000313" key="5">
    <source>
        <dbReference type="Proteomes" id="UP000694251"/>
    </source>
</evidence>
<keyword evidence="2" id="KW-0418">Kinase</keyword>
<keyword evidence="2" id="KW-0808">Transferase</keyword>